<dbReference type="AlphaFoldDB" id="A0A1H9EP70"/>
<dbReference type="InterPro" id="IPR001296">
    <property type="entry name" value="Glyco_trans_1"/>
</dbReference>
<name>A0A1H9EP70_9GAMM</name>
<dbReference type="OrthoDB" id="9805661at2"/>
<evidence type="ECO:0000259" key="4">
    <source>
        <dbReference type="Pfam" id="PF00534"/>
    </source>
</evidence>
<dbReference type="STRING" id="867345.SAMN05421693_12249"/>
<evidence type="ECO:0000256" key="1">
    <source>
        <dbReference type="ARBA" id="ARBA00009481"/>
    </source>
</evidence>
<dbReference type="Pfam" id="PF00534">
    <property type="entry name" value="Glycos_transf_1"/>
    <property type="match status" value="1"/>
</dbReference>
<dbReference type="Gene3D" id="3.40.50.2000">
    <property type="entry name" value="Glycogen Phosphorylase B"/>
    <property type="match status" value="2"/>
</dbReference>
<protein>
    <submittedName>
        <fullName evidence="6">Glycosyltransferase involved in cell wall bisynthesis</fullName>
    </submittedName>
</protein>
<dbReference type="EMBL" id="FOFO01000022">
    <property type="protein sequence ID" value="SEQ27501.1"/>
    <property type="molecule type" value="Genomic_DNA"/>
</dbReference>
<proteinExistence type="inferred from homology"/>
<evidence type="ECO:0000313" key="6">
    <source>
        <dbReference type="EMBL" id="SEQ27501.1"/>
    </source>
</evidence>
<evidence type="ECO:0000259" key="5">
    <source>
        <dbReference type="Pfam" id="PF13439"/>
    </source>
</evidence>
<reference evidence="6 7" key="1">
    <citation type="submission" date="2016-10" db="EMBL/GenBank/DDBJ databases">
        <authorList>
            <person name="de Groot N.N."/>
        </authorList>
    </citation>
    <scope>NUCLEOTIDE SEQUENCE [LARGE SCALE GENOMIC DNA]</scope>
    <source>
        <strain evidence="6 7">B7-7</strain>
    </source>
</reference>
<dbReference type="Pfam" id="PF13439">
    <property type="entry name" value="Glyco_transf_4"/>
    <property type="match status" value="1"/>
</dbReference>
<dbReference type="GO" id="GO:1901135">
    <property type="term" value="P:carbohydrate derivative metabolic process"/>
    <property type="evidence" value="ECO:0007669"/>
    <property type="project" value="UniProtKB-ARBA"/>
</dbReference>
<dbReference type="Proteomes" id="UP000199496">
    <property type="component" value="Unassembled WGS sequence"/>
</dbReference>
<dbReference type="PANTHER" id="PTHR12526:SF640">
    <property type="entry name" value="COLANIC ACID BIOSYNTHESIS GLYCOSYLTRANSFERASE WCAL-RELATED"/>
    <property type="match status" value="1"/>
</dbReference>
<dbReference type="CDD" id="cd03801">
    <property type="entry name" value="GT4_PimA-like"/>
    <property type="match status" value="1"/>
</dbReference>
<evidence type="ECO:0000313" key="7">
    <source>
        <dbReference type="Proteomes" id="UP000199496"/>
    </source>
</evidence>
<comment type="similarity">
    <text evidence="1">Belongs to the glycosyltransferase group 1 family. Glycosyltransferase 4 subfamily.</text>
</comment>
<sequence>MRILHVETGRHLYGGALQVRYLLEGLSARGVANVLVCPSGAAIAGASAVFCEAVHEVPMGGDLDLGFVGRLQRVIRETRPDLVHLHSRRGADVLGGIAARRVGVPVVLSRRVDNPEPAPWARLKYRLFDRVITISEAIRHVLLAEGVSPERVVCVPSAVDMNAWQGTCDREGFQAACGLAPGERAVGVIAQLITRKGHRHLLTAAPAILAAHPEVRLLLFGQGPLEAQLRARIEDMGLTGQVRLMGFRDDLERILPCLDLVVHPADMEGLGVSLLQAAAAGVPLVGTRAGGVPEIIGDDEAGVLVPPGDAPALARAVIDLLGDPSALRRLGEAGRRRVAARFSVEAMVAGNLAVYQELVHG</sequence>
<organism evidence="6 7">
    <name type="scientific">Ectothiorhodospira magna</name>
    <dbReference type="NCBI Taxonomy" id="867345"/>
    <lineage>
        <taxon>Bacteria</taxon>
        <taxon>Pseudomonadati</taxon>
        <taxon>Pseudomonadota</taxon>
        <taxon>Gammaproteobacteria</taxon>
        <taxon>Chromatiales</taxon>
        <taxon>Ectothiorhodospiraceae</taxon>
        <taxon>Ectothiorhodospira</taxon>
    </lineage>
</organism>
<feature type="domain" description="Glycosyl transferase family 1" evidence="4">
    <location>
        <begin position="178"/>
        <end position="337"/>
    </location>
</feature>
<evidence type="ECO:0000256" key="2">
    <source>
        <dbReference type="ARBA" id="ARBA00022676"/>
    </source>
</evidence>
<dbReference type="InterPro" id="IPR028098">
    <property type="entry name" value="Glyco_trans_4-like_N"/>
</dbReference>
<gene>
    <name evidence="6" type="ORF">SAMN05421693_12249</name>
</gene>
<accession>A0A1H9EP70</accession>
<feature type="domain" description="Glycosyltransferase subfamily 4-like N-terminal" evidence="5">
    <location>
        <begin position="14"/>
        <end position="161"/>
    </location>
</feature>
<dbReference type="PANTHER" id="PTHR12526">
    <property type="entry name" value="GLYCOSYLTRANSFERASE"/>
    <property type="match status" value="1"/>
</dbReference>
<dbReference type="GO" id="GO:0016757">
    <property type="term" value="F:glycosyltransferase activity"/>
    <property type="evidence" value="ECO:0007669"/>
    <property type="project" value="UniProtKB-KW"/>
</dbReference>
<keyword evidence="2" id="KW-0328">Glycosyltransferase</keyword>
<keyword evidence="7" id="KW-1185">Reference proteome</keyword>
<keyword evidence="3 6" id="KW-0808">Transferase</keyword>
<evidence type="ECO:0000256" key="3">
    <source>
        <dbReference type="ARBA" id="ARBA00022679"/>
    </source>
</evidence>
<dbReference type="RefSeq" id="WP_090208117.1">
    <property type="nucleotide sequence ID" value="NZ_FOFO01000022.1"/>
</dbReference>
<dbReference type="SUPFAM" id="SSF53756">
    <property type="entry name" value="UDP-Glycosyltransferase/glycogen phosphorylase"/>
    <property type="match status" value="1"/>
</dbReference>